<feature type="signal peptide" evidence="1">
    <location>
        <begin position="1"/>
        <end position="23"/>
    </location>
</feature>
<dbReference type="Proteomes" id="UP000076563">
    <property type="component" value="Unassembled WGS sequence"/>
</dbReference>
<protein>
    <submittedName>
        <fullName evidence="2">Uncharacterized protein</fullName>
    </submittedName>
</protein>
<feature type="chain" id="PRO_5007846845" evidence="1">
    <location>
        <begin position="24"/>
        <end position="361"/>
    </location>
</feature>
<gene>
    <name evidence="2" type="ORF">AV654_26160</name>
</gene>
<evidence type="ECO:0000256" key="1">
    <source>
        <dbReference type="SAM" id="SignalP"/>
    </source>
</evidence>
<dbReference type="OrthoDB" id="2519374at2"/>
<dbReference type="EMBL" id="LQRA01000071">
    <property type="protein sequence ID" value="KZE75626.1"/>
    <property type="molecule type" value="Genomic_DNA"/>
</dbReference>
<organism evidence="2 3">
    <name type="scientific">Paenibacillus elgii</name>
    <dbReference type="NCBI Taxonomy" id="189691"/>
    <lineage>
        <taxon>Bacteria</taxon>
        <taxon>Bacillati</taxon>
        <taxon>Bacillota</taxon>
        <taxon>Bacilli</taxon>
        <taxon>Bacillales</taxon>
        <taxon>Paenibacillaceae</taxon>
        <taxon>Paenibacillus</taxon>
    </lineage>
</organism>
<dbReference type="RefSeq" id="WP_063184743.1">
    <property type="nucleotide sequence ID" value="NZ_LQRA01000071.1"/>
</dbReference>
<proteinExistence type="predicted"/>
<comment type="caution">
    <text evidence="2">The sequence shown here is derived from an EMBL/GenBank/DDBJ whole genome shotgun (WGS) entry which is preliminary data.</text>
</comment>
<sequence>MKKRTVVSAALAMQLFLCTGAFAYESEFMNSKAANADLPAKAKLEAYKVGKDFMTTKVRAEWTKEQIQAFQRQGIFRNIPVLAFQTDASDALKPKVIMTNLPGVKVDLNTGGENAGDEVIVSILGGDRLNPDKSYTLYTGWSSREGSDKPILTLHSLQRFGQPGGTINDLSDTKDQLARIEWKQVNEKNPNFKAAPADFKVSFPSHADEKNIKKVKGEYTNIYSKETLAQYRKGAAERVGILSEQSIWPFAATFKKSTVMDLKMLAEQYKLKISQAYAIGTTADGEEYTVVWFGDDINDLSLLEENPRFVKFHIAEIEGRASGDSLQSLSISPSVSLVDVEDKERQPTGIYWLDQLGSASK</sequence>
<accession>A0A163VZD0</accession>
<name>A0A163VZD0_9BACL</name>
<keyword evidence="3" id="KW-1185">Reference proteome</keyword>
<keyword evidence="1" id="KW-0732">Signal</keyword>
<dbReference type="AlphaFoldDB" id="A0A163VZD0"/>
<dbReference type="eggNOG" id="ENOG5032J8M">
    <property type="taxonomic scope" value="Bacteria"/>
</dbReference>
<evidence type="ECO:0000313" key="3">
    <source>
        <dbReference type="Proteomes" id="UP000076563"/>
    </source>
</evidence>
<reference evidence="3" key="1">
    <citation type="submission" date="2016-01" db="EMBL/GenBank/DDBJ databases">
        <title>Draft genome of Chromobacterium sp. F49.</title>
        <authorList>
            <person name="Hong K.W."/>
        </authorList>
    </citation>
    <scope>NUCLEOTIDE SEQUENCE [LARGE SCALE GENOMIC DNA]</scope>
    <source>
        <strain evidence="3">M63</strain>
    </source>
</reference>
<evidence type="ECO:0000313" key="2">
    <source>
        <dbReference type="EMBL" id="KZE75626.1"/>
    </source>
</evidence>